<dbReference type="Gene3D" id="1.25.40.10">
    <property type="entry name" value="Tetratricopeptide repeat domain"/>
    <property type="match status" value="2"/>
</dbReference>
<evidence type="ECO:0000256" key="1">
    <source>
        <dbReference type="PROSITE-ProRule" id="PRU00339"/>
    </source>
</evidence>
<dbReference type="EMBL" id="JBHUOP010000002">
    <property type="protein sequence ID" value="MFD2840226.1"/>
    <property type="molecule type" value="Genomic_DNA"/>
</dbReference>
<dbReference type="RefSeq" id="WP_377465982.1">
    <property type="nucleotide sequence ID" value="NZ_JBHUOP010000002.1"/>
</dbReference>
<dbReference type="SMART" id="SM00028">
    <property type="entry name" value="TPR"/>
    <property type="match status" value="2"/>
</dbReference>
<keyword evidence="1" id="KW-0802">TPR repeat</keyword>
<sequence length="255" mass="29595">MKLNFPLFDESLNSSHAIVLAQLIGRQRKQDVQELLLRHAATHNPAEGARELGLFYDEHGKNKKAARYYKIAHEAGDRLATAYLGKLYYMWAWGMHEEERLLLAEEYLNEVLDLPSVPATLAHTLWELERYDDAESILHSFAERDRETAECAIFYKVVDTHEAIRLLELHRDRGHLEVLGQLGKLYAKQDRYQEARAALEEAVILGDHSVHGRLAKVLWHFGEEDRAIKQWKKAAKRGDRSARRKLKKIRKSRHA</sequence>
<dbReference type="PROSITE" id="PS50005">
    <property type="entry name" value="TPR"/>
    <property type="match status" value="1"/>
</dbReference>
<reference evidence="4" key="1">
    <citation type="journal article" date="2019" name="Int. J. Syst. Evol. Microbiol.">
        <title>The Global Catalogue of Microorganisms (GCM) 10K type strain sequencing project: providing services to taxonomists for standard genome sequencing and annotation.</title>
        <authorList>
            <consortium name="The Broad Institute Genomics Platform"/>
            <consortium name="The Broad Institute Genome Sequencing Center for Infectious Disease"/>
            <person name="Wu L."/>
            <person name="Ma J."/>
        </authorList>
    </citation>
    <scope>NUCLEOTIDE SEQUENCE [LARGE SCALE GENOMIC DNA]</scope>
    <source>
        <strain evidence="4">KCTC 33576</strain>
    </source>
</reference>
<dbReference type="Proteomes" id="UP001597391">
    <property type="component" value="Unassembled WGS sequence"/>
</dbReference>
<proteinExistence type="predicted"/>
<evidence type="ECO:0000256" key="2">
    <source>
        <dbReference type="SAM" id="MobiDB-lite"/>
    </source>
</evidence>
<evidence type="ECO:0000313" key="4">
    <source>
        <dbReference type="Proteomes" id="UP001597391"/>
    </source>
</evidence>
<name>A0ABW5XD28_9MICO</name>
<gene>
    <name evidence="3" type="ORF">ACFSYH_06545</name>
</gene>
<feature type="compositionally biased region" description="Basic residues" evidence="2">
    <location>
        <begin position="242"/>
        <end position="255"/>
    </location>
</feature>
<organism evidence="3 4">
    <name type="scientific">Populibacterium corticicola</name>
    <dbReference type="NCBI Taxonomy" id="1812826"/>
    <lineage>
        <taxon>Bacteria</taxon>
        <taxon>Bacillati</taxon>
        <taxon>Actinomycetota</taxon>
        <taxon>Actinomycetes</taxon>
        <taxon>Micrococcales</taxon>
        <taxon>Jonesiaceae</taxon>
        <taxon>Populibacterium</taxon>
    </lineage>
</organism>
<dbReference type="InterPro" id="IPR011990">
    <property type="entry name" value="TPR-like_helical_dom_sf"/>
</dbReference>
<feature type="region of interest" description="Disordered" evidence="2">
    <location>
        <begin position="232"/>
        <end position="255"/>
    </location>
</feature>
<accession>A0ABW5XD28</accession>
<evidence type="ECO:0000313" key="3">
    <source>
        <dbReference type="EMBL" id="MFD2840226.1"/>
    </source>
</evidence>
<dbReference type="Pfam" id="PF13374">
    <property type="entry name" value="TPR_10"/>
    <property type="match status" value="1"/>
</dbReference>
<protein>
    <submittedName>
        <fullName evidence="3">Tetratricopeptide repeat protein</fullName>
    </submittedName>
</protein>
<dbReference type="InterPro" id="IPR019734">
    <property type="entry name" value="TPR_rpt"/>
</dbReference>
<feature type="repeat" description="TPR" evidence="1">
    <location>
        <begin position="176"/>
        <end position="209"/>
    </location>
</feature>
<dbReference type="SUPFAM" id="SSF81901">
    <property type="entry name" value="HCP-like"/>
    <property type="match status" value="2"/>
</dbReference>
<comment type="caution">
    <text evidence="3">The sequence shown here is derived from an EMBL/GenBank/DDBJ whole genome shotgun (WGS) entry which is preliminary data.</text>
</comment>
<keyword evidence="4" id="KW-1185">Reference proteome</keyword>